<keyword evidence="4" id="KW-1185">Reference proteome</keyword>
<gene>
    <name evidence="3" type="ORF">E2C01_063724</name>
</gene>
<dbReference type="PANTHER" id="PTHR31927:SF13">
    <property type="entry name" value="TWEEDLEBETA"/>
    <property type="match status" value="1"/>
</dbReference>
<dbReference type="GO" id="GO:0008010">
    <property type="term" value="F:structural constituent of chitin-based larval cuticle"/>
    <property type="evidence" value="ECO:0007669"/>
    <property type="project" value="TreeGrafter"/>
</dbReference>
<dbReference type="PANTHER" id="PTHR31927">
    <property type="entry name" value="FI07246P-RELATED-RELATED"/>
    <property type="match status" value="1"/>
</dbReference>
<dbReference type="Proteomes" id="UP000324222">
    <property type="component" value="Unassembled WGS sequence"/>
</dbReference>
<comment type="caution">
    <text evidence="3">The sequence shown here is derived from an EMBL/GenBank/DDBJ whole genome shotgun (WGS) entry which is preliminary data.</text>
</comment>
<name>A0A5B7HLA8_PORTR</name>
<evidence type="ECO:0000313" key="3">
    <source>
        <dbReference type="EMBL" id="MPC69498.1"/>
    </source>
</evidence>
<protein>
    <recommendedName>
        <fullName evidence="2">DUF243 domain-containing protein</fullName>
    </recommendedName>
</protein>
<feature type="region of interest" description="Disordered" evidence="1">
    <location>
        <begin position="99"/>
        <end position="121"/>
    </location>
</feature>
<evidence type="ECO:0000313" key="4">
    <source>
        <dbReference type="Proteomes" id="UP000324222"/>
    </source>
</evidence>
<dbReference type="GO" id="GO:0062129">
    <property type="term" value="C:chitin-based extracellular matrix"/>
    <property type="evidence" value="ECO:0007669"/>
    <property type="project" value="TreeGrafter"/>
</dbReference>
<dbReference type="InterPro" id="IPR004145">
    <property type="entry name" value="DUF243"/>
</dbReference>
<dbReference type="AlphaFoldDB" id="A0A5B7HLA8"/>
<dbReference type="GO" id="GO:0040003">
    <property type="term" value="P:chitin-based cuticle development"/>
    <property type="evidence" value="ECO:0007669"/>
    <property type="project" value="TreeGrafter"/>
</dbReference>
<dbReference type="OrthoDB" id="6378257at2759"/>
<evidence type="ECO:0000259" key="2">
    <source>
        <dbReference type="SMART" id="SM00690"/>
    </source>
</evidence>
<accession>A0A5B7HLA8</accession>
<dbReference type="SMART" id="SM00690">
    <property type="entry name" value="DM5"/>
    <property type="match status" value="1"/>
</dbReference>
<reference evidence="3 4" key="1">
    <citation type="submission" date="2019-05" db="EMBL/GenBank/DDBJ databases">
        <title>Another draft genome of Portunus trituberculatus and its Hox gene families provides insights of decapod evolution.</title>
        <authorList>
            <person name="Jeong J.-H."/>
            <person name="Song I."/>
            <person name="Kim S."/>
            <person name="Choi T."/>
            <person name="Kim D."/>
            <person name="Ryu S."/>
            <person name="Kim W."/>
        </authorList>
    </citation>
    <scope>NUCLEOTIDE SEQUENCE [LARGE SCALE GENOMIC DNA]</scope>
    <source>
        <tissue evidence="3">Muscle</tissue>
    </source>
</reference>
<feature type="domain" description="DUF243" evidence="2">
    <location>
        <begin position="271"/>
        <end position="364"/>
    </location>
</feature>
<sequence length="422" mass="43909">MTSTSSSVSEAAWRCGRRPRHTPCTGVQFWGKEDDSVWQPLDECSLRVPRTPVDIAGSTPIVSLGHGLKCRGNGDQIRGNAQSSARIFIWTAVPRDASTPSRGRDALNARPPLSPHRQCSRHDMDSNAFVQSYRPVSRRDAALRIFGHHTRGPQGALDATNSTMYACIFTSLVAAATAASLQGYNLPIPGSQGFSHGGSGIFAAGTGLSSGSQGYSNGFGSGGSGFTSGGSGFTSGGSGFTSGGSGFTSGGSGGSCGEGQVRHVNGGCVTPEVTTNLYVYRAPNVAPIIGPRPNVGPPRLEHNIVFIHTPNGLFSQEPIVVPPPQQKNVVYVLNKRPHQDHNVIEVPKGEQEAPEIYFVNYAEGENPTLPLGGDLQSALSKAEETNGEIIGDTGLDTARPGVGSGIVGPTGVATPSGLYTSP</sequence>
<proteinExistence type="predicted"/>
<organism evidence="3 4">
    <name type="scientific">Portunus trituberculatus</name>
    <name type="common">Swimming crab</name>
    <name type="synonym">Neptunus trituberculatus</name>
    <dbReference type="NCBI Taxonomy" id="210409"/>
    <lineage>
        <taxon>Eukaryota</taxon>
        <taxon>Metazoa</taxon>
        <taxon>Ecdysozoa</taxon>
        <taxon>Arthropoda</taxon>
        <taxon>Crustacea</taxon>
        <taxon>Multicrustacea</taxon>
        <taxon>Malacostraca</taxon>
        <taxon>Eumalacostraca</taxon>
        <taxon>Eucarida</taxon>
        <taxon>Decapoda</taxon>
        <taxon>Pleocyemata</taxon>
        <taxon>Brachyura</taxon>
        <taxon>Eubrachyura</taxon>
        <taxon>Portunoidea</taxon>
        <taxon>Portunidae</taxon>
        <taxon>Portuninae</taxon>
        <taxon>Portunus</taxon>
    </lineage>
</organism>
<dbReference type="EMBL" id="VSRR010029536">
    <property type="protein sequence ID" value="MPC69498.1"/>
    <property type="molecule type" value="Genomic_DNA"/>
</dbReference>
<dbReference type="Pfam" id="PF03103">
    <property type="entry name" value="DUF243"/>
    <property type="match status" value="1"/>
</dbReference>
<evidence type="ECO:0000256" key="1">
    <source>
        <dbReference type="SAM" id="MobiDB-lite"/>
    </source>
</evidence>